<proteinExistence type="predicted"/>
<keyword evidence="2" id="KW-1185">Reference proteome</keyword>
<reference evidence="1" key="1">
    <citation type="submission" date="2024-04" db="UniProtKB">
        <authorList>
            <consortium name="EnsemblMetazoa"/>
        </authorList>
    </citation>
    <scope>IDENTIFICATION</scope>
    <source>
        <strain evidence="1">EBRO</strain>
    </source>
</reference>
<evidence type="ECO:0000313" key="1">
    <source>
        <dbReference type="EnsemblMetazoa" id="ENSAATROPP013870"/>
    </source>
</evidence>
<protein>
    <submittedName>
        <fullName evidence="1">Uncharacterized protein</fullName>
    </submittedName>
</protein>
<sequence length="74" mass="8633">MRCIYLCFCMIYSIENSKHDKKGKKVARFYQQILILPTNLLSGFQVPEESWLRAPVESWVQVLEVSWAPAPEES</sequence>
<dbReference type="AlphaFoldDB" id="A0AAG5DSE3"/>
<name>A0AAG5DSE3_ANOAO</name>
<evidence type="ECO:0000313" key="2">
    <source>
        <dbReference type="Proteomes" id="UP000075880"/>
    </source>
</evidence>
<dbReference type="EnsemblMetazoa" id="ENSAATROPT015590">
    <property type="protein sequence ID" value="ENSAATROPP013870"/>
    <property type="gene ID" value="ENSAATROPG012721"/>
</dbReference>
<organism evidence="1 2">
    <name type="scientific">Anopheles atroparvus</name>
    <name type="common">European mosquito</name>
    <dbReference type="NCBI Taxonomy" id="41427"/>
    <lineage>
        <taxon>Eukaryota</taxon>
        <taxon>Metazoa</taxon>
        <taxon>Ecdysozoa</taxon>
        <taxon>Arthropoda</taxon>
        <taxon>Hexapoda</taxon>
        <taxon>Insecta</taxon>
        <taxon>Pterygota</taxon>
        <taxon>Neoptera</taxon>
        <taxon>Endopterygota</taxon>
        <taxon>Diptera</taxon>
        <taxon>Nematocera</taxon>
        <taxon>Culicoidea</taxon>
        <taxon>Culicidae</taxon>
        <taxon>Anophelinae</taxon>
        <taxon>Anopheles</taxon>
    </lineage>
</organism>
<accession>A0AAG5DSE3</accession>
<dbReference type="Proteomes" id="UP000075880">
    <property type="component" value="Unassembled WGS sequence"/>
</dbReference>